<accession>A0A9D6UYD4</accession>
<feature type="domain" description="Histone deacetylase" evidence="2">
    <location>
        <begin position="22"/>
        <end position="309"/>
    </location>
</feature>
<dbReference type="GO" id="GO:0004407">
    <property type="term" value="F:histone deacetylase activity"/>
    <property type="evidence" value="ECO:0007669"/>
    <property type="project" value="TreeGrafter"/>
</dbReference>
<dbReference type="Proteomes" id="UP000807825">
    <property type="component" value="Unassembled WGS sequence"/>
</dbReference>
<dbReference type="AlphaFoldDB" id="A0A9D6UYD4"/>
<evidence type="ECO:0000313" key="3">
    <source>
        <dbReference type="EMBL" id="MBI5247922.1"/>
    </source>
</evidence>
<sequence>MTLKVAVVRDERYLVHQTGLVHPERPGRLKGIYRMLDKEFPEGLIQIEPEPVTLENLELVHTPGYIRKILKTSEREFTNLAPDTPASSQSYLAAWLAVGGCIKGLQALLAGRCDVCFCLVRPPGHHAQADRAGGFCIFNNLAITAKYAIERHGFRRILIVDWDIHHGNGIQEIFFEEDSVLYFSTHYLGWYPHTGDWSEVGSGRGLGYTVNVPVPKDVTDQDIVFLYYKILGPIMKSYKPELILVSAGFDGHHRDPLGRTQLTEQAFRWLTELVLELRDAVKSPPLLFSLEGGYDVGALSGCVREVLDVLTWKERRPRVPLMLSPKANDLVEKAQAAHRKYGVWAE</sequence>
<evidence type="ECO:0000259" key="2">
    <source>
        <dbReference type="Pfam" id="PF00850"/>
    </source>
</evidence>
<protein>
    <submittedName>
        <fullName evidence="3">Histone deacetylase</fullName>
    </submittedName>
</protein>
<dbReference type="Pfam" id="PF00850">
    <property type="entry name" value="Hist_deacetyl"/>
    <property type="match status" value="1"/>
</dbReference>
<dbReference type="SUPFAM" id="SSF52768">
    <property type="entry name" value="Arginase/deacetylase"/>
    <property type="match status" value="1"/>
</dbReference>
<evidence type="ECO:0000313" key="4">
    <source>
        <dbReference type="Proteomes" id="UP000807825"/>
    </source>
</evidence>
<evidence type="ECO:0000256" key="1">
    <source>
        <dbReference type="ARBA" id="ARBA00005947"/>
    </source>
</evidence>
<reference evidence="3" key="1">
    <citation type="submission" date="2020-07" db="EMBL/GenBank/DDBJ databases">
        <title>Huge and variable diversity of episymbiotic CPR bacteria and DPANN archaea in groundwater ecosystems.</title>
        <authorList>
            <person name="He C.Y."/>
            <person name="Keren R."/>
            <person name="Whittaker M."/>
            <person name="Farag I.F."/>
            <person name="Doudna J."/>
            <person name="Cate J.H.D."/>
            <person name="Banfield J.F."/>
        </authorList>
    </citation>
    <scope>NUCLEOTIDE SEQUENCE</scope>
    <source>
        <strain evidence="3">NC_groundwater_1664_Pr3_B-0.1um_52_9</strain>
    </source>
</reference>
<comment type="similarity">
    <text evidence="1">Belongs to the histone deacetylase family.</text>
</comment>
<dbReference type="PRINTS" id="PR01270">
    <property type="entry name" value="HDASUPER"/>
</dbReference>
<proteinExistence type="inferred from homology"/>
<organism evidence="3 4">
    <name type="scientific">Desulfomonile tiedjei</name>
    <dbReference type="NCBI Taxonomy" id="2358"/>
    <lineage>
        <taxon>Bacteria</taxon>
        <taxon>Pseudomonadati</taxon>
        <taxon>Thermodesulfobacteriota</taxon>
        <taxon>Desulfomonilia</taxon>
        <taxon>Desulfomonilales</taxon>
        <taxon>Desulfomonilaceae</taxon>
        <taxon>Desulfomonile</taxon>
    </lineage>
</organism>
<dbReference type="GO" id="GO:0040029">
    <property type="term" value="P:epigenetic regulation of gene expression"/>
    <property type="evidence" value="ECO:0007669"/>
    <property type="project" value="TreeGrafter"/>
</dbReference>
<dbReference type="InterPro" id="IPR023801">
    <property type="entry name" value="His_deacetylse_dom"/>
</dbReference>
<name>A0A9D6UYD4_9BACT</name>
<gene>
    <name evidence="3" type="ORF">HY912_00375</name>
</gene>
<dbReference type="InterPro" id="IPR000286">
    <property type="entry name" value="HDACs"/>
</dbReference>
<dbReference type="EMBL" id="JACRDE010000013">
    <property type="protein sequence ID" value="MBI5247922.1"/>
    <property type="molecule type" value="Genomic_DNA"/>
</dbReference>
<dbReference type="CDD" id="cd09992">
    <property type="entry name" value="HDAC_classII"/>
    <property type="match status" value="1"/>
</dbReference>
<dbReference type="PANTHER" id="PTHR10625">
    <property type="entry name" value="HISTONE DEACETYLASE HDAC1-RELATED"/>
    <property type="match status" value="1"/>
</dbReference>
<dbReference type="InterPro" id="IPR037138">
    <property type="entry name" value="His_deacetylse_dom_sf"/>
</dbReference>
<dbReference type="Gene3D" id="3.40.800.20">
    <property type="entry name" value="Histone deacetylase domain"/>
    <property type="match status" value="1"/>
</dbReference>
<dbReference type="InterPro" id="IPR023696">
    <property type="entry name" value="Ureohydrolase_dom_sf"/>
</dbReference>
<comment type="caution">
    <text evidence="3">The sequence shown here is derived from an EMBL/GenBank/DDBJ whole genome shotgun (WGS) entry which is preliminary data.</text>
</comment>